<dbReference type="RefSeq" id="WP_344930025.1">
    <property type="nucleotide sequence ID" value="NZ_BAABCW010000021.1"/>
</dbReference>
<name>A0ABP6URK2_9FLAO</name>
<dbReference type="EMBL" id="BAABCW010000021">
    <property type="protein sequence ID" value="GAA3519583.1"/>
    <property type="molecule type" value="Genomic_DNA"/>
</dbReference>
<protein>
    <recommendedName>
        <fullName evidence="3">MORN repeat protein</fullName>
    </recommendedName>
</protein>
<evidence type="ECO:0008006" key="3">
    <source>
        <dbReference type="Google" id="ProtNLM"/>
    </source>
</evidence>
<proteinExistence type="predicted"/>
<evidence type="ECO:0000313" key="1">
    <source>
        <dbReference type="EMBL" id="GAA3519583.1"/>
    </source>
</evidence>
<organism evidence="1 2">
    <name type="scientific">Aquimarina addita</name>
    <dbReference type="NCBI Taxonomy" id="870485"/>
    <lineage>
        <taxon>Bacteria</taxon>
        <taxon>Pseudomonadati</taxon>
        <taxon>Bacteroidota</taxon>
        <taxon>Flavobacteriia</taxon>
        <taxon>Flavobacteriales</taxon>
        <taxon>Flavobacteriaceae</taxon>
        <taxon>Aquimarina</taxon>
    </lineage>
</organism>
<sequence length="164" mass="19547">MYKLLFLAIACCFCTVKISAQKEYTREYYDNGILKAKGWKIGTTKTDYWFHYHQNGAIAEQGGYKNNQKEGYWYFHSQNQKLSKEGHFKNNKAESWWIIYDIHTLNNKNRIIKKYQYQGNKKNGYGLLYKNNILFKAEKYINDQKIAEWTDVYSFKKDNPSASL</sequence>
<gene>
    <name evidence="1" type="ORF">GCM10022393_37250</name>
</gene>
<reference evidence="2" key="1">
    <citation type="journal article" date="2019" name="Int. J. Syst. Evol. Microbiol.">
        <title>The Global Catalogue of Microorganisms (GCM) 10K type strain sequencing project: providing services to taxonomists for standard genome sequencing and annotation.</title>
        <authorList>
            <consortium name="The Broad Institute Genomics Platform"/>
            <consortium name="The Broad Institute Genome Sequencing Center for Infectious Disease"/>
            <person name="Wu L."/>
            <person name="Ma J."/>
        </authorList>
    </citation>
    <scope>NUCLEOTIDE SEQUENCE [LARGE SCALE GENOMIC DNA]</scope>
    <source>
        <strain evidence="2">JCM 17106</strain>
    </source>
</reference>
<evidence type="ECO:0000313" key="2">
    <source>
        <dbReference type="Proteomes" id="UP001500459"/>
    </source>
</evidence>
<dbReference type="Proteomes" id="UP001500459">
    <property type="component" value="Unassembled WGS sequence"/>
</dbReference>
<dbReference type="Gene3D" id="3.90.930.1">
    <property type="match status" value="1"/>
</dbReference>
<accession>A0ABP6URK2</accession>
<comment type="caution">
    <text evidence="1">The sequence shown here is derived from an EMBL/GenBank/DDBJ whole genome shotgun (WGS) entry which is preliminary data.</text>
</comment>
<dbReference type="SUPFAM" id="SSF82185">
    <property type="entry name" value="Histone H3 K4-specific methyltransferase SET7/9 N-terminal domain"/>
    <property type="match status" value="1"/>
</dbReference>
<keyword evidence="2" id="KW-1185">Reference proteome</keyword>